<protein>
    <submittedName>
        <fullName evidence="1">Uncharacterized protein</fullName>
    </submittedName>
</protein>
<feature type="non-terminal residue" evidence="1">
    <location>
        <position position="1"/>
    </location>
</feature>
<gene>
    <name evidence="1" type="ORF">AVDCRST_MAG85-3109</name>
</gene>
<dbReference type="EMBL" id="CADCVT010000344">
    <property type="protein sequence ID" value="CAA9524472.1"/>
    <property type="molecule type" value="Genomic_DNA"/>
</dbReference>
<reference evidence="1" key="1">
    <citation type="submission" date="2020-02" db="EMBL/GenBank/DDBJ databases">
        <authorList>
            <person name="Meier V. D."/>
        </authorList>
    </citation>
    <scope>NUCLEOTIDE SEQUENCE</scope>
    <source>
        <strain evidence="1">AVDCRST_MAG85</strain>
    </source>
</reference>
<sequence>GARRNFDLLDARAPWGARGRRSLSGGGPARQSRARWYLRIVLGGRRCATGEL</sequence>
<name>A0A6J4TIK2_9ACTN</name>
<feature type="non-terminal residue" evidence="1">
    <location>
        <position position="52"/>
    </location>
</feature>
<organism evidence="1">
    <name type="scientific">uncultured Solirubrobacteraceae bacterium</name>
    <dbReference type="NCBI Taxonomy" id="1162706"/>
    <lineage>
        <taxon>Bacteria</taxon>
        <taxon>Bacillati</taxon>
        <taxon>Actinomycetota</taxon>
        <taxon>Thermoleophilia</taxon>
        <taxon>Solirubrobacterales</taxon>
        <taxon>Solirubrobacteraceae</taxon>
        <taxon>environmental samples</taxon>
    </lineage>
</organism>
<accession>A0A6J4TIK2</accession>
<evidence type="ECO:0000313" key="1">
    <source>
        <dbReference type="EMBL" id="CAA9524472.1"/>
    </source>
</evidence>
<proteinExistence type="predicted"/>
<dbReference type="AlphaFoldDB" id="A0A6J4TIK2"/>